<dbReference type="Proteomes" id="UP001239782">
    <property type="component" value="Chromosome"/>
</dbReference>
<dbReference type="AlphaFoldDB" id="A0AA51RVI8"/>
<dbReference type="InterPro" id="IPR011566">
    <property type="entry name" value="Ubq_synth_Coq7"/>
</dbReference>
<dbReference type="Pfam" id="PF03232">
    <property type="entry name" value="COQ7"/>
    <property type="match status" value="1"/>
</dbReference>
<protein>
    <submittedName>
        <fullName evidence="1">Demethoxyubiquinone hydroxylase family protein</fullName>
    </submittedName>
</protein>
<sequence length="92" mass="10300">MGFMSALLGRRGIMACTWAVESVVINHLKEQLIYLGNANDQEALATVQAIMDDEVNHRDEGLAQGGANSIWYQPLRWSISVFTESVIRFGMR</sequence>
<evidence type="ECO:0000313" key="2">
    <source>
        <dbReference type="Proteomes" id="UP001239782"/>
    </source>
</evidence>
<dbReference type="PANTHER" id="PTHR11237:SF4">
    <property type="entry name" value="5-DEMETHOXYUBIQUINONE HYDROXYLASE, MITOCHONDRIAL"/>
    <property type="match status" value="1"/>
</dbReference>
<gene>
    <name evidence="1" type="ORF">Q9312_05015</name>
</gene>
<dbReference type="KEGG" id="plei:Q9312_05015"/>
<reference evidence="1 2" key="1">
    <citation type="submission" date="2023-08" db="EMBL/GenBank/DDBJ databases">
        <title>Pleionea litopenaei sp. nov., isolated from stomach of juvenile Litopenaeus vannamei.</title>
        <authorList>
            <person name="Rho A.M."/>
            <person name="Hwang C.Y."/>
        </authorList>
    </citation>
    <scope>NUCLEOTIDE SEQUENCE [LARGE SCALE GENOMIC DNA]</scope>
    <source>
        <strain evidence="1 2">HL-JVS1</strain>
    </source>
</reference>
<proteinExistence type="predicted"/>
<dbReference type="PANTHER" id="PTHR11237">
    <property type="entry name" value="COENZYME Q10 BIOSYNTHESIS PROTEIN 7"/>
    <property type="match status" value="1"/>
</dbReference>
<name>A0AA51RVI8_9GAMM</name>
<dbReference type="GO" id="GO:0008682">
    <property type="term" value="F:3-demethoxyubiquinol 3-hydroxylase activity"/>
    <property type="evidence" value="ECO:0007669"/>
    <property type="project" value="TreeGrafter"/>
</dbReference>
<keyword evidence="2" id="KW-1185">Reference proteome</keyword>
<dbReference type="EMBL" id="CP133548">
    <property type="protein sequence ID" value="WMS88279.1"/>
    <property type="molecule type" value="Genomic_DNA"/>
</dbReference>
<organism evidence="1 2">
    <name type="scientific">Pleionea litopenaei</name>
    <dbReference type="NCBI Taxonomy" id="3070815"/>
    <lineage>
        <taxon>Bacteria</taxon>
        <taxon>Pseudomonadati</taxon>
        <taxon>Pseudomonadota</taxon>
        <taxon>Gammaproteobacteria</taxon>
        <taxon>Oceanospirillales</taxon>
        <taxon>Pleioneaceae</taxon>
        <taxon>Pleionea</taxon>
    </lineage>
</organism>
<evidence type="ECO:0000313" key="1">
    <source>
        <dbReference type="EMBL" id="WMS88279.1"/>
    </source>
</evidence>
<accession>A0AA51RVI8</accession>
<dbReference type="GO" id="GO:0006744">
    <property type="term" value="P:ubiquinone biosynthetic process"/>
    <property type="evidence" value="ECO:0007669"/>
    <property type="project" value="InterPro"/>
</dbReference>